<organism evidence="2 3">
    <name type="scientific">Marchantia polymorpha subsp. ruderalis</name>
    <dbReference type="NCBI Taxonomy" id="1480154"/>
    <lineage>
        <taxon>Eukaryota</taxon>
        <taxon>Viridiplantae</taxon>
        <taxon>Streptophyta</taxon>
        <taxon>Embryophyta</taxon>
        <taxon>Marchantiophyta</taxon>
        <taxon>Marchantiopsida</taxon>
        <taxon>Marchantiidae</taxon>
        <taxon>Marchantiales</taxon>
        <taxon>Marchantiaceae</taxon>
        <taxon>Marchantia</taxon>
    </lineage>
</organism>
<feature type="region of interest" description="Disordered" evidence="1">
    <location>
        <begin position="153"/>
        <end position="219"/>
    </location>
</feature>
<gene>
    <name evidence="2" type="ORF">AXG93_4034s1050</name>
</gene>
<feature type="compositionally biased region" description="Basic and acidic residues" evidence="1">
    <location>
        <begin position="153"/>
        <end position="168"/>
    </location>
</feature>
<dbReference type="EMBL" id="LVLJ01000368">
    <property type="protein sequence ID" value="OAE34652.1"/>
    <property type="molecule type" value="Genomic_DNA"/>
</dbReference>
<feature type="compositionally biased region" description="Basic and acidic residues" evidence="1">
    <location>
        <begin position="178"/>
        <end position="188"/>
    </location>
</feature>
<evidence type="ECO:0000313" key="2">
    <source>
        <dbReference type="EMBL" id="OAE34652.1"/>
    </source>
</evidence>
<dbReference type="Proteomes" id="UP000077202">
    <property type="component" value="Unassembled WGS sequence"/>
</dbReference>
<comment type="caution">
    <text evidence="2">The sequence shown here is derived from an EMBL/GenBank/DDBJ whole genome shotgun (WGS) entry which is preliminary data.</text>
</comment>
<proteinExistence type="predicted"/>
<name>A0A176WQS2_MARPO</name>
<keyword evidence="3" id="KW-1185">Reference proteome</keyword>
<reference evidence="2" key="1">
    <citation type="submission" date="2016-03" db="EMBL/GenBank/DDBJ databases">
        <title>Mechanisms controlling the formation of the plant cell surface in tip-growing cells are functionally conserved among land plants.</title>
        <authorList>
            <person name="Honkanen S."/>
            <person name="Jones V.A."/>
            <person name="Morieri G."/>
            <person name="Champion C."/>
            <person name="Hetherington A.J."/>
            <person name="Kelly S."/>
            <person name="Saint-Marcoux D."/>
            <person name="Proust H."/>
            <person name="Prescott H."/>
            <person name="Dolan L."/>
        </authorList>
    </citation>
    <scope>NUCLEOTIDE SEQUENCE [LARGE SCALE GENOMIC DNA]</scope>
    <source>
        <tissue evidence="2">Whole gametophyte</tissue>
    </source>
</reference>
<sequence length="219" mass="24389">MAMPPKSSAAIVSKIDALVKDFADLKVFVVGAQDQRKSRSRLRANLWCTTCGKVGHTNIECTAIRPNYPVNAADWVLMWEPSGYYTNAVEEIAYAIHEALAPTPITPAHISRYALKDMATTVNVSPEKVRPDDAWSDDEVMMKKVETRSAIRCKETTHESSKKDKRSELQNAKVTKVPSKERGERKSDPLAQKSRVLVKDRESSEKSGSNLDEASVKIL</sequence>
<protein>
    <recommendedName>
        <fullName evidence="4">CCHC-type domain-containing protein</fullName>
    </recommendedName>
</protein>
<evidence type="ECO:0000313" key="3">
    <source>
        <dbReference type="Proteomes" id="UP000077202"/>
    </source>
</evidence>
<evidence type="ECO:0000256" key="1">
    <source>
        <dbReference type="SAM" id="MobiDB-lite"/>
    </source>
</evidence>
<dbReference type="AlphaFoldDB" id="A0A176WQS2"/>
<accession>A0A176WQS2</accession>
<evidence type="ECO:0008006" key="4">
    <source>
        <dbReference type="Google" id="ProtNLM"/>
    </source>
</evidence>